<keyword evidence="1" id="KW-0805">Transcription regulation</keyword>
<dbReference type="InterPro" id="IPR036388">
    <property type="entry name" value="WH-like_DNA-bd_sf"/>
</dbReference>
<proteinExistence type="predicted"/>
<evidence type="ECO:0000256" key="3">
    <source>
        <dbReference type="ARBA" id="ARBA00023163"/>
    </source>
</evidence>
<evidence type="ECO:0000256" key="2">
    <source>
        <dbReference type="ARBA" id="ARBA00023125"/>
    </source>
</evidence>
<organism evidence="6 7">
    <name type="scientific">Goodfellowiella coeruleoviolacea</name>
    <dbReference type="NCBI Taxonomy" id="334858"/>
    <lineage>
        <taxon>Bacteria</taxon>
        <taxon>Bacillati</taxon>
        <taxon>Actinomycetota</taxon>
        <taxon>Actinomycetes</taxon>
        <taxon>Pseudonocardiales</taxon>
        <taxon>Pseudonocardiaceae</taxon>
        <taxon>Goodfellowiella</taxon>
    </lineage>
</organism>
<accession>A0AAE3GPJ4</accession>
<keyword evidence="7" id="KW-1185">Reference proteome</keyword>
<dbReference type="InterPro" id="IPR050397">
    <property type="entry name" value="Env_Response_Regulators"/>
</dbReference>
<dbReference type="InterPro" id="IPR014710">
    <property type="entry name" value="RmlC-like_jellyroll"/>
</dbReference>
<dbReference type="PANTHER" id="PTHR24567:SF74">
    <property type="entry name" value="HTH-TYPE TRANSCRIPTIONAL REGULATOR ARCR"/>
    <property type="match status" value="1"/>
</dbReference>
<dbReference type="Gene3D" id="2.60.120.10">
    <property type="entry name" value="Jelly Rolls"/>
    <property type="match status" value="1"/>
</dbReference>
<dbReference type="SUPFAM" id="SSF51206">
    <property type="entry name" value="cAMP-binding domain-like"/>
    <property type="match status" value="1"/>
</dbReference>
<evidence type="ECO:0000259" key="5">
    <source>
        <dbReference type="PROSITE" id="PS51063"/>
    </source>
</evidence>
<dbReference type="SMART" id="SM00100">
    <property type="entry name" value="cNMP"/>
    <property type="match status" value="1"/>
</dbReference>
<keyword evidence="2" id="KW-0238">DNA-binding</keyword>
<dbReference type="PROSITE" id="PS00889">
    <property type="entry name" value="CNMP_BINDING_2"/>
    <property type="match status" value="1"/>
</dbReference>
<dbReference type="InterPro" id="IPR012318">
    <property type="entry name" value="HTH_CRP"/>
</dbReference>
<protein>
    <submittedName>
        <fullName evidence="6">cAMP-binding domain of CRP or a regulatory subunit of cAMP-dependent protein kinases</fullName>
    </submittedName>
</protein>
<evidence type="ECO:0000256" key="1">
    <source>
        <dbReference type="ARBA" id="ARBA00023015"/>
    </source>
</evidence>
<sequence length="231" mass="25090">MNAPDRNSLPHRGSWPADSLLAQLRPATRTALLGIGTQTTHRAKHLLMHQADPAESAVLLLSGVVKVWTNTSLLDFRGGGDLVGELGVINHKPRSASVVACTAITVRQIPAAELTAFLTAWPDAMSCLLAVTCERFRRANERRVDLATLRAPARVGQVLLEITERYGWLDGEAWQLGVPLTQAEIASAAGVSLATVEKTMNRFRRDGVLRCAHGNTLLVDLDRLRAPVHTN</sequence>
<dbReference type="PROSITE" id="PS50042">
    <property type="entry name" value="CNMP_BINDING_3"/>
    <property type="match status" value="1"/>
</dbReference>
<gene>
    <name evidence="6" type="ORF">LX83_006699</name>
</gene>
<dbReference type="CDD" id="cd00038">
    <property type="entry name" value="CAP_ED"/>
    <property type="match status" value="1"/>
</dbReference>
<dbReference type="EMBL" id="JAMTCK010000021">
    <property type="protein sequence ID" value="MCP2169813.1"/>
    <property type="molecule type" value="Genomic_DNA"/>
</dbReference>
<keyword evidence="3" id="KW-0804">Transcription</keyword>
<dbReference type="InterPro" id="IPR018488">
    <property type="entry name" value="cNMP-bd_CS"/>
</dbReference>
<evidence type="ECO:0000259" key="4">
    <source>
        <dbReference type="PROSITE" id="PS50042"/>
    </source>
</evidence>
<dbReference type="GO" id="GO:0005829">
    <property type="term" value="C:cytosol"/>
    <property type="evidence" value="ECO:0007669"/>
    <property type="project" value="TreeGrafter"/>
</dbReference>
<dbReference type="SUPFAM" id="SSF46785">
    <property type="entry name" value="Winged helix' DNA-binding domain"/>
    <property type="match status" value="1"/>
</dbReference>
<dbReference type="PROSITE" id="PS51063">
    <property type="entry name" value="HTH_CRP_2"/>
    <property type="match status" value="1"/>
</dbReference>
<evidence type="ECO:0000313" key="6">
    <source>
        <dbReference type="EMBL" id="MCP2169813.1"/>
    </source>
</evidence>
<feature type="domain" description="HTH crp-type" evidence="5">
    <location>
        <begin position="149"/>
        <end position="222"/>
    </location>
</feature>
<name>A0AAE3GPJ4_9PSEU</name>
<evidence type="ECO:0000313" key="7">
    <source>
        <dbReference type="Proteomes" id="UP001206128"/>
    </source>
</evidence>
<dbReference type="InterPro" id="IPR000595">
    <property type="entry name" value="cNMP-bd_dom"/>
</dbReference>
<feature type="domain" description="Cyclic nucleotide-binding" evidence="4">
    <location>
        <begin position="20"/>
        <end position="100"/>
    </location>
</feature>
<dbReference type="GO" id="GO:0003677">
    <property type="term" value="F:DNA binding"/>
    <property type="evidence" value="ECO:0007669"/>
    <property type="project" value="UniProtKB-KW"/>
</dbReference>
<dbReference type="RefSeq" id="WP_253779141.1">
    <property type="nucleotide sequence ID" value="NZ_JAMTCK010000021.1"/>
</dbReference>
<dbReference type="Pfam" id="PF00027">
    <property type="entry name" value="cNMP_binding"/>
    <property type="match status" value="1"/>
</dbReference>
<dbReference type="InterPro" id="IPR036390">
    <property type="entry name" value="WH_DNA-bd_sf"/>
</dbReference>
<reference evidence="6" key="1">
    <citation type="submission" date="2022-06" db="EMBL/GenBank/DDBJ databases">
        <title>Genomic Encyclopedia of Archaeal and Bacterial Type Strains, Phase II (KMG-II): from individual species to whole genera.</title>
        <authorList>
            <person name="Goeker M."/>
        </authorList>
    </citation>
    <scope>NUCLEOTIDE SEQUENCE</scope>
    <source>
        <strain evidence="6">DSM 43935</strain>
    </source>
</reference>
<dbReference type="Pfam" id="PF13545">
    <property type="entry name" value="HTH_Crp_2"/>
    <property type="match status" value="1"/>
</dbReference>
<dbReference type="AlphaFoldDB" id="A0AAE3GPJ4"/>
<dbReference type="Proteomes" id="UP001206128">
    <property type="component" value="Unassembled WGS sequence"/>
</dbReference>
<dbReference type="PANTHER" id="PTHR24567">
    <property type="entry name" value="CRP FAMILY TRANSCRIPTIONAL REGULATORY PROTEIN"/>
    <property type="match status" value="1"/>
</dbReference>
<dbReference type="GO" id="GO:0003700">
    <property type="term" value="F:DNA-binding transcription factor activity"/>
    <property type="evidence" value="ECO:0007669"/>
    <property type="project" value="TreeGrafter"/>
</dbReference>
<dbReference type="Gene3D" id="1.10.10.10">
    <property type="entry name" value="Winged helix-like DNA-binding domain superfamily/Winged helix DNA-binding domain"/>
    <property type="match status" value="1"/>
</dbReference>
<comment type="caution">
    <text evidence="6">The sequence shown here is derived from an EMBL/GenBank/DDBJ whole genome shotgun (WGS) entry which is preliminary data.</text>
</comment>
<dbReference type="InterPro" id="IPR018490">
    <property type="entry name" value="cNMP-bd_dom_sf"/>
</dbReference>